<feature type="transmembrane region" description="Helical" evidence="2">
    <location>
        <begin position="910"/>
        <end position="928"/>
    </location>
</feature>
<dbReference type="InterPro" id="IPR006621">
    <property type="entry name" value="Nose-resist-to-fluoxetine_N"/>
</dbReference>
<feature type="transmembrane region" description="Helical" evidence="2">
    <location>
        <begin position="948"/>
        <end position="971"/>
    </location>
</feature>
<feature type="compositionally biased region" description="Basic and acidic residues" evidence="1">
    <location>
        <begin position="1275"/>
        <end position="1313"/>
    </location>
</feature>
<feature type="region of interest" description="Disordered" evidence="1">
    <location>
        <begin position="1159"/>
        <end position="1495"/>
    </location>
</feature>
<feature type="chain" id="PRO_5045941807" description="Nose resistant-to-fluoxetine protein N-terminal domain-containing protein" evidence="3">
    <location>
        <begin position="28"/>
        <end position="1727"/>
    </location>
</feature>
<dbReference type="SMART" id="SM00703">
    <property type="entry name" value="NRF"/>
    <property type="match status" value="1"/>
</dbReference>
<evidence type="ECO:0000256" key="1">
    <source>
        <dbReference type="SAM" id="MobiDB-lite"/>
    </source>
</evidence>
<feature type="compositionally biased region" description="Acidic residues" evidence="1">
    <location>
        <begin position="245"/>
        <end position="255"/>
    </location>
</feature>
<feature type="region of interest" description="Disordered" evidence="1">
    <location>
        <begin position="1512"/>
        <end position="1727"/>
    </location>
</feature>
<dbReference type="InterPro" id="IPR052728">
    <property type="entry name" value="O2_lipid_transport_reg"/>
</dbReference>
<feature type="compositionally biased region" description="Basic and acidic residues" evidence="1">
    <location>
        <begin position="204"/>
        <end position="244"/>
    </location>
</feature>
<feature type="transmembrane region" description="Helical" evidence="2">
    <location>
        <begin position="600"/>
        <end position="619"/>
    </location>
</feature>
<feature type="transmembrane region" description="Helical" evidence="2">
    <location>
        <begin position="855"/>
        <end position="871"/>
    </location>
</feature>
<feature type="transmembrane region" description="Helical" evidence="2">
    <location>
        <begin position="817"/>
        <end position="843"/>
    </location>
</feature>
<feature type="compositionally biased region" description="Basic and acidic residues" evidence="1">
    <location>
        <begin position="1235"/>
        <end position="1251"/>
    </location>
</feature>
<feature type="compositionally biased region" description="Basic and acidic residues" evidence="1">
    <location>
        <begin position="379"/>
        <end position="393"/>
    </location>
</feature>
<feature type="domain" description="Nose resistant-to-fluoxetine protein N-terminal" evidence="4">
    <location>
        <begin position="427"/>
        <end position="576"/>
    </location>
</feature>
<feature type="compositionally biased region" description="Basic and acidic residues" evidence="1">
    <location>
        <begin position="1325"/>
        <end position="1351"/>
    </location>
</feature>
<accession>A0ABP1P9A5</accession>
<feature type="region of interest" description="Disordered" evidence="1">
    <location>
        <begin position="1064"/>
        <end position="1087"/>
    </location>
</feature>
<evidence type="ECO:0000313" key="6">
    <source>
        <dbReference type="Proteomes" id="UP001642520"/>
    </source>
</evidence>
<dbReference type="Proteomes" id="UP001642520">
    <property type="component" value="Unassembled WGS sequence"/>
</dbReference>
<feature type="region of interest" description="Disordered" evidence="1">
    <location>
        <begin position="59"/>
        <end position="393"/>
    </location>
</feature>
<feature type="transmembrane region" description="Helical" evidence="2">
    <location>
        <begin position="704"/>
        <end position="723"/>
    </location>
</feature>
<dbReference type="Pfam" id="PF01757">
    <property type="entry name" value="Acyl_transf_3"/>
    <property type="match status" value="1"/>
</dbReference>
<feature type="transmembrane region" description="Helical" evidence="2">
    <location>
        <begin position="877"/>
        <end position="898"/>
    </location>
</feature>
<feature type="transmembrane region" description="Helical" evidence="2">
    <location>
        <begin position="743"/>
        <end position="760"/>
    </location>
</feature>
<evidence type="ECO:0000313" key="5">
    <source>
        <dbReference type="EMBL" id="CAL7949191.1"/>
    </source>
</evidence>
<feature type="compositionally biased region" description="Basic and acidic residues" evidence="1">
    <location>
        <begin position="265"/>
        <end position="279"/>
    </location>
</feature>
<name>A0ABP1P9A5_XYLVO</name>
<feature type="compositionally biased region" description="Basic and acidic residues" evidence="1">
    <location>
        <begin position="1647"/>
        <end position="1678"/>
    </location>
</feature>
<feature type="transmembrane region" description="Helical" evidence="2">
    <location>
        <begin position="983"/>
        <end position="1004"/>
    </location>
</feature>
<feature type="compositionally biased region" description="Basic and acidic residues" evidence="1">
    <location>
        <begin position="1200"/>
        <end position="1209"/>
    </location>
</feature>
<keyword evidence="2" id="KW-1133">Transmembrane helix</keyword>
<feature type="signal peptide" evidence="3">
    <location>
        <begin position="1"/>
        <end position="27"/>
    </location>
</feature>
<proteinExistence type="predicted"/>
<dbReference type="PANTHER" id="PTHR11161">
    <property type="entry name" value="O-ACYLTRANSFERASE"/>
    <property type="match status" value="1"/>
</dbReference>
<feature type="transmembrane region" description="Helical" evidence="2">
    <location>
        <begin position="653"/>
        <end position="672"/>
    </location>
</feature>
<evidence type="ECO:0000256" key="3">
    <source>
        <dbReference type="SAM" id="SignalP"/>
    </source>
</evidence>
<feature type="compositionally biased region" description="Basic and acidic residues" evidence="1">
    <location>
        <begin position="323"/>
        <end position="354"/>
    </location>
</feature>
<feature type="compositionally biased region" description="Acidic residues" evidence="1">
    <location>
        <begin position="135"/>
        <end position="192"/>
    </location>
</feature>
<keyword evidence="3" id="KW-0732">Signal</keyword>
<feature type="compositionally biased region" description="Basic and acidic residues" evidence="1">
    <location>
        <begin position="1365"/>
        <end position="1386"/>
    </location>
</feature>
<gene>
    <name evidence="5" type="ORF">XYLVIOL_LOCUS9262</name>
</gene>
<protein>
    <recommendedName>
        <fullName evidence="4">Nose resistant-to-fluoxetine protein N-terminal domain-containing protein</fullName>
    </recommendedName>
</protein>
<evidence type="ECO:0000256" key="2">
    <source>
        <dbReference type="SAM" id="Phobius"/>
    </source>
</evidence>
<keyword evidence="2" id="KW-0472">Membrane</keyword>
<reference evidence="5 6" key="1">
    <citation type="submission" date="2024-08" db="EMBL/GenBank/DDBJ databases">
        <authorList>
            <person name="Will J Nash"/>
            <person name="Angela Man"/>
            <person name="Seanna McTaggart"/>
            <person name="Kendall Baker"/>
            <person name="Tom Barker"/>
            <person name="Leah Catchpole"/>
            <person name="Alex Durrant"/>
            <person name="Karim Gharbi"/>
            <person name="Naomi Irish"/>
            <person name="Gemy Kaithakottil"/>
            <person name="Debby Ku"/>
            <person name="Aaliyah Providence"/>
            <person name="Felix Shaw"/>
            <person name="David Swarbreck"/>
            <person name="Chris Watkins"/>
            <person name="Ann M. McCartney"/>
            <person name="Giulio Formenti"/>
            <person name="Alice Mouton"/>
            <person name="Noel Vella"/>
            <person name="Bjorn M von Reumont"/>
            <person name="Adriana Vella"/>
            <person name="Wilfried Haerty"/>
        </authorList>
    </citation>
    <scope>NUCLEOTIDE SEQUENCE [LARGE SCALE GENOMIC DNA]</scope>
</reference>
<evidence type="ECO:0000259" key="4">
    <source>
        <dbReference type="SMART" id="SM00703"/>
    </source>
</evidence>
<feature type="compositionally biased region" description="Basic and acidic residues" evidence="1">
    <location>
        <begin position="1560"/>
        <end position="1575"/>
    </location>
</feature>
<feature type="compositionally biased region" description="Basic and acidic residues" evidence="1">
    <location>
        <begin position="1596"/>
        <end position="1610"/>
    </location>
</feature>
<dbReference type="PANTHER" id="PTHR11161:SF4">
    <property type="entry name" value="DROP DEAD"/>
    <property type="match status" value="1"/>
</dbReference>
<keyword evidence="2" id="KW-0812">Transmembrane</keyword>
<dbReference type="EMBL" id="CAXAJV020001299">
    <property type="protein sequence ID" value="CAL7949191.1"/>
    <property type="molecule type" value="Genomic_DNA"/>
</dbReference>
<dbReference type="Pfam" id="PF20146">
    <property type="entry name" value="NRF"/>
    <property type="match status" value="1"/>
</dbReference>
<feature type="compositionally biased region" description="Basic and acidic residues" evidence="1">
    <location>
        <begin position="1445"/>
        <end position="1463"/>
    </location>
</feature>
<keyword evidence="6" id="KW-1185">Reference proteome</keyword>
<feature type="compositionally biased region" description="Basic and acidic residues" evidence="1">
    <location>
        <begin position="289"/>
        <end position="315"/>
    </location>
</feature>
<feature type="compositionally biased region" description="Basic and acidic residues" evidence="1">
    <location>
        <begin position="1704"/>
        <end position="1727"/>
    </location>
</feature>
<sequence length="1727" mass="195848">MAAALLGKCVGLLALVVLLYYCGRCYAFRVRDHPGQTAAATSAEQPLRGSSCTSMFGRCQEKTTTTSTASRKWRDATAPRLASTARKPPVELTSVDGHDAGTEGSRVRQVRPGRPVDRIDADDDGPSGSSRSVEAVDDEDDDDEDDDEVIVEVEEEDTVEEIVSDEEDEGNGDSDDQGTEVEDEEEREDEASEPAKTVRVARKVVGDTREDETKSEKVEFKRKASFEKGFREVIKSRKQDRAGKDEDEDESEEVEGAAPTPPPRALEKIRHADKDKARSTETAPVTEKPIVEPKEVSKAREVAKAEKKPEGKKSAEGAAKPAEATKKVEPAKITKSEFESSRPKAAMKPEEKAKTTVKQEPPKPGETAKQPAKKTAPVKVKEVERSDKGESKVKTKTHVEAPFTLSDLNDAILRVPTFVPNFTAVENVECQQHGRIFLRQLRGYKLWALQMLDASAKVPSGLLRGNVNQFGDFDECLGVVAHVKLNERTVRVQGKYCLANIDLYPSRADMKLPVNMMQARGFIRGTMHDPGHFIPKFTTVNWALCLPAACTAEDARNVLEYALRDYNSTAGIKFMVDVDPDMCYVQQRSRSYSKETIGVLYFYAIFVCLVAVATVRDYLVATKRKGNYSERIIMSFSLRRTVRSLLRRETSDFDIACIHGIRAIVTIILYVAHQIPMIARLPFSNRIAFTEVANIPISSVLRASMVYTDTFLLISGVLTAYNMAHEFIVRGEIRWFCRFIARYIRLTPALLAVVFWYAFIMEHMGTGPQWNSVVTPNAELCKSNAWTNLLYIQNFFPFEEMCATHTHQLALDMQLSLLAPMLVFFLECRPIIGILAIFFFLLLSATLRYVATMSNYLSVVIFHGMSLKHLYRTGNLIYILPLHRATPYVLGVGLGVLLRYTGRDVRIHKVFVILGWLIAMALGSWSLFSPWHLARRDYVYDAEEATNYAVISPVLWALALCWFILACYTNHGGMINRFLSSHWLMVFSRISYAVYLTQFAVFFHNAGTARYSSEFQIHRAIDPFEAAAVMAASIVLTLFFDLPMQEIKSVLMESTDALNVEVTGKEESTSGQPLAVSQKPSQPEQVREKKVFEEDEIASTGWDWQRDIVDGGTRFGHETVEDEEQVHVPILKKSDGRRQSFIGHELAETRTLSSWDRTEDLNKRSSADDDEYRDRRYRSRSGQRDSQESEGAASNLRRTTQREWEESVKRGGRSFSGSLDVKRSSTRDSEDEDEYPRRRESAEVAAERRKEEEEEEETEDDRRRHRRSQSGGRSATREPDDHRSWEFVGRERSSSRGADSKRLPSRSEEREPAQRQPRPPLLRSADARRTHSSESEDEHASLRRQFEKRQSSAEPRISDEEDWENELRIRRKQFMEKLTGQERDPLPDEGDSIPPRRRSSAEGRIALLKDPSADDNMDSWTISVGSRVAQLGSSQEPSEPEEDVAYERRREYREQAPPPREDTQSEEEVIWDASRRRSYTSSSQPTSMEEEDDASYNFVLTRDSKRVSLQDLSRLSQEESDLADSGWNIVRTEGSSSGGLYKRESIVKSQASEEDPEYLLPERPKLVQQEREHPFKKAWQMQKSRSDEEGSAYAIREPREQPRTEPKSRGDGSSAGEVKREYSAEQYEDTGAFADDESESITLARSRSTDTDENTRASSRSEETESAEMERSSDRSEANRASLKSSDVEEDSLRSNWPSEDEQLEAHKTGTRSKSEEAEWSWEREQT</sequence>
<organism evidence="5 6">
    <name type="scientific">Xylocopa violacea</name>
    <name type="common">Violet carpenter bee</name>
    <name type="synonym">Apis violacea</name>
    <dbReference type="NCBI Taxonomy" id="135666"/>
    <lineage>
        <taxon>Eukaryota</taxon>
        <taxon>Metazoa</taxon>
        <taxon>Ecdysozoa</taxon>
        <taxon>Arthropoda</taxon>
        <taxon>Hexapoda</taxon>
        <taxon>Insecta</taxon>
        <taxon>Pterygota</taxon>
        <taxon>Neoptera</taxon>
        <taxon>Endopterygota</taxon>
        <taxon>Hymenoptera</taxon>
        <taxon>Apocrita</taxon>
        <taxon>Aculeata</taxon>
        <taxon>Apoidea</taxon>
        <taxon>Anthophila</taxon>
        <taxon>Apidae</taxon>
        <taxon>Xylocopa</taxon>
        <taxon>Xylocopa</taxon>
    </lineage>
</organism>
<dbReference type="InterPro" id="IPR002656">
    <property type="entry name" value="Acyl_transf_3_dom"/>
</dbReference>
<comment type="caution">
    <text evidence="5">The sequence shown here is derived from an EMBL/GenBank/DDBJ whole genome shotgun (WGS) entry which is preliminary data.</text>
</comment>